<protein>
    <submittedName>
        <fullName evidence="2">Uncharacterized protein</fullName>
    </submittedName>
</protein>
<dbReference type="Proteomes" id="UP000596661">
    <property type="component" value="Chromosome 1"/>
</dbReference>
<dbReference type="EMBL" id="UZAU01000054">
    <property type="status" value="NOT_ANNOTATED_CDS"/>
    <property type="molecule type" value="Genomic_DNA"/>
</dbReference>
<dbReference type="Gramene" id="evm.model.01.1956">
    <property type="protein sequence ID" value="cds.evm.model.01.1956"/>
    <property type="gene ID" value="evm.TU.01.1956"/>
</dbReference>
<accession>A0A803NJ66</accession>
<evidence type="ECO:0000256" key="1">
    <source>
        <dbReference type="SAM" id="MobiDB-lite"/>
    </source>
</evidence>
<organism evidence="2 3">
    <name type="scientific">Cannabis sativa</name>
    <name type="common">Hemp</name>
    <name type="synonym">Marijuana</name>
    <dbReference type="NCBI Taxonomy" id="3483"/>
    <lineage>
        <taxon>Eukaryota</taxon>
        <taxon>Viridiplantae</taxon>
        <taxon>Streptophyta</taxon>
        <taxon>Embryophyta</taxon>
        <taxon>Tracheophyta</taxon>
        <taxon>Spermatophyta</taxon>
        <taxon>Magnoliopsida</taxon>
        <taxon>eudicotyledons</taxon>
        <taxon>Gunneridae</taxon>
        <taxon>Pentapetalae</taxon>
        <taxon>rosids</taxon>
        <taxon>fabids</taxon>
        <taxon>Rosales</taxon>
        <taxon>Cannabaceae</taxon>
        <taxon>Cannabis</taxon>
    </lineage>
</organism>
<evidence type="ECO:0000313" key="2">
    <source>
        <dbReference type="EnsemblPlants" id="cds.evm.model.01.1956"/>
    </source>
</evidence>
<name>A0A803NJ66_CANSA</name>
<sequence length="341" mass="37357">MASPDEEASTGTNSAFEVKEAMPTRRSPRKASSTSRHFLFFMLSWANLSPHPTRLVLKGVEGPLGGPDDTPMIEEASLGGRPTPESNDNVPLARFGGQDFVGPIRPRHVSEGKVKAAAIGNSLEDSSSKDDYPLEDMDSKMRYLVGGSFGGTSSDRPQAKAMLKLNLTHVREKGSTVVHRMKLKAKEAELKAKKEACTQVIRLAAMTSRFEKELEMECLEKQLALDGYQAIKDEYLGLTSEVLYEVYLHNPKVYLGYIGSPFRDSSLCWGKEIYESRLLAEQADLVVGQVAEAMADQPVEAMADHPFGDQVVEPSSQAPFFPADATIPRSDISSPPALVYD</sequence>
<dbReference type="AlphaFoldDB" id="A0A803NJ66"/>
<reference evidence="2" key="2">
    <citation type="submission" date="2021-03" db="UniProtKB">
        <authorList>
            <consortium name="EnsemblPlants"/>
        </authorList>
    </citation>
    <scope>IDENTIFICATION</scope>
</reference>
<dbReference type="EnsemblPlants" id="evm.model.01.1956">
    <property type="protein sequence ID" value="cds.evm.model.01.1956"/>
    <property type="gene ID" value="evm.TU.01.1956"/>
</dbReference>
<reference evidence="2" key="1">
    <citation type="submission" date="2018-11" db="EMBL/GenBank/DDBJ databases">
        <authorList>
            <person name="Grassa J C."/>
        </authorList>
    </citation>
    <scope>NUCLEOTIDE SEQUENCE [LARGE SCALE GENOMIC DNA]</scope>
</reference>
<evidence type="ECO:0000313" key="3">
    <source>
        <dbReference type="Proteomes" id="UP000596661"/>
    </source>
</evidence>
<proteinExistence type="predicted"/>
<keyword evidence="3" id="KW-1185">Reference proteome</keyword>
<feature type="region of interest" description="Disordered" evidence="1">
    <location>
        <begin position="1"/>
        <end position="33"/>
    </location>
</feature>